<evidence type="ECO:0000256" key="1">
    <source>
        <dbReference type="SAM" id="MobiDB-lite"/>
    </source>
</evidence>
<evidence type="ECO:0000313" key="2">
    <source>
        <dbReference type="EMBL" id="KAK2178972.1"/>
    </source>
</evidence>
<sequence>MRCLFNRIFVYFVIHATVTTKYCSTILHCRFLHHLKLHKTVRVNASSTSSHARQENVKPTMEGHEKKKLVNTYNHSPTREQNKPYKALPATMYSRSQEHPSILHCPLLINRHIYSPVSLHI</sequence>
<feature type="region of interest" description="Disordered" evidence="1">
    <location>
        <begin position="46"/>
        <end position="84"/>
    </location>
</feature>
<organism evidence="2 3">
    <name type="scientific">Ridgeia piscesae</name>
    <name type="common">Tubeworm</name>
    <dbReference type="NCBI Taxonomy" id="27915"/>
    <lineage>
        <taxon>Eukaryota</taxon>
        <taxon>Metazoa</taxon>
        <taxon>Spiralia</taxon>
        <taxon>Lophotrochozoa</taxon>
        <taxon>Annelida</taxon>
        <taxon>Polychaeta</taxon>
        <taxon>Sedentaria</taxon>
        <taxon>Canalipalpata</taxon>
        <taxon>Sabellida</taxon>
        <taxon>Siboglinidae</taxon>
        <taxon>Ridgeia</taxon>
    </lineage>
</organism>
<name>A0AAD9NQE9_RIDPI</name>
<protein>
    <submittedName>
        <fullName evidence="2">Uncharacterized protein</fullName>
    </submittedName>
</protein>
<proteinExistence type="predicted"/>
<accession>A0AAD9NQE9</accession>
<reference evidence="2" key="1">
    <citation type="journal article" date="2023" name="Mol. Biol. Evol.">
        <title>Third-Generation Sequencing Reveals the Adaptive Role of the Epigenome in Three Deep-Sea Polychaetes.</title>
        <authorList>
            <person name="Perez M."/>
            <person name="Aroh O."/>
            <person name="Sun Y."/>
            <person name="Lan Y."/>
            <person name="Juniper S.K."/>
            <person name="Young C.R."/>
            <person name="Angers B."/>
            <person name="Qian P.Y."/>
        </authorList>
    </citation>
    <scope>NUCLEOTIDE SEQUENCE</scope>
    <source>
        <strain evidence="2">R07B-5</strain>
    </source>
</reference>
<feature type="compositionally biased region" description="Basic and acidic residues" evidence="1">
    <location>
        <begin position="52"/>
        <end position="65"/>
    </location>
</feature>
<dbReference type="AlphaFoldDB" id="A0AAD9NQE9"/>
<gene>
    <name evidence="2" type="ORF">NP493_521g01092</name>
</gene>
<evidence type="ECO:0000313" key="3">
    <source>
        <dbReference type="Proteomes" id="UP001209878"/>
    </source>
</evidence>
<dbReference type="EMBL" id="JAODUO010000521">
    <property type="protein sequence ID" value="KAK2178972.1"/>
    <property type="molecule type" value="Genomic_DNA"/>
</dbReference>
<dbReference type="Proteomes" id="UP001209878">
    <property type="component" value="Unassembled WGS sequence"/>
</dbReference>
<keyword evidence="3" id="KW-1185">Reference proteome</keyword>
<comment type="caution">
    <text evidence="2">The sequence shown here is derived from an EMBL/GenBank/DDBJ whole genome shotgun (WGS) entry which is preliminary data.</text>
</comment>